<proteinExistence type="predicted"/>
<dbReference type="RefSeq" id="WP_363797441.1">
    <property type="nucleotide sequence ID" value="NZ_CP159925.1"/>
</dbReference>
<dbReference type="AlphaFoldDB" id="A0AAU8MUT7"/>
<gene>
    <name evidence="1" type="ORF">ABU614_19790</name>
</gene>
<accession>A0AAU8MUT7</accession>
<name>A0AAU8MUT7_9GAMM</name>
<evidence type="ECO:0008006" key="2">
    <source>
        <dbReference type="Google" id="ProtNLM"/>
    </source>
</evidence>
<organism evidence="1">
    <name type="scientific">Lysobacter firmicutimachus</name>
    <dbReference type="NCBI Taxonomy" id="1792846"/>
    <lineage>
        <taxon>Bacteria</taxon>
        <taxon>Pseudomonadati</taxon>
        <taxon>Pseudomonadota</taxon>
        <taxon>Gammaproteobacteria</taxon>
        <taxon>Lysobacterales</taxon>
        <taxon>Lysobacteraceae</taxon>
        <taxon>Lysobacter</taxon>
    </lineage>
</organism>
<reference evidence="1" key="1">
    <citation type="submission" date="2024-06" db="EMBL/GenBank/DDBJ databases">
        <authorList>
            <person name="Li S."/>
        </authorList>
    </citation>
    <scope>NUCLEOTIDE SEQUENCE</scope>
    <source>
        <strain evidence="1">SR10</strain>
    </source>
</reference>
<sequence>MTCETVAAGPELNAPAPKMSSGPEYFNEIANHPAVFPSVTEVGQGSIDFTPAWGSLLGFEFEDGGFLLQCHAPGYYEAHSLFLPGHSDVLEKAKVTLNLLFSHTDAVEVVTKVPEDNPSALALAKAVGFRERFRRNKAWRRFHGCVDVFYLALTLDDFVLQSPVLPLVGAGFHKLLGDAHHVDHAHDIVHDAYVGAAVACGLAGNLEKGVWLYNRWAMLAGYLPIEQVTETSVMFDGVTATITPGGELTFEEVR</sequence>
<evidence type="ECO:0000313" key="1">
    <source>
        <dbReference type="EMBL" id="XCO74593.1"/>
    </source>
</evidence>
<protein>
    <recommendedName>
        <fullName evidence="2">N-acetyltransferase</fullName>
    </recommendedName>
</protein>
<dbReference type="EMBL" id="CP159925">
    <property type="protein sequence ID" value="XCO74593.1"/>
    <property type="molecule type" value="Genomic_DNA"/>
</dbReference>